<dbReference type="GO" id="GO:0005886">
    <property type="term" value="C:plasma membrane"/>
    <property type="evidence" value="ECO:0007669"/>
    <property type="project" value="UniProtKB-SubCell"/>
</dbReference>
<comment type="subcellular location">
    <subcellularLocation>
        <location evidence="1">Cell membrane</location>
        <topology evidence="1">Single-pass membrane protein</topology>
    </subcellularLocation>
</comment>
<dbReference type="EMBL" id="AF176227">
    <property type="protein sequence ID" value="AAD55069.1"/>
    <property type="molecule type" value="Genomic_DNA"/>
</dbReference>
<dbReference type="Gene3D" id="2.40.128.260">
    <property type="entry name" value="Type IV secretion system, VirB10/TraB/TrbI"/>
    <property type="match status" value="2"/>
</dbReference>
<organism evidence="9">
    <name type="scientific">Rhizobium etli</name>
    <dbReference type="NCBI Taxonomy" id="29449"/>
    <lineage>
        <taxon>Bacteria</taxon>
        <taxon>Pseudomonadati</taxon>
        <taxon>Pseudomonadota</taxon>
        <taxon>Alphaproteobacteria</taxon>
        <taxon>Hyphomicrobiales</taxon>
        <taxon>Rhizobiaceae</taxon>
        <taxon>Rhizobium/Agrobacterium group</taxon>
        <taxon>Rhizobium</taxon>
    </lineage>
</organism>
<evidence type="ECO:0000256" key="7">
    <source>
        <dbReference type="SAM" id="MobiDB-lite"/>
    </source>
</evidence>
<proteinExistence type="inferred from homology"/>
<dbReference type="AlphaFoldDB" id="Q9RP09"/>
<evidence type="ECO:0000256" key="3">
    <source>
        <dbReference type="ARBA" id="ARBA00022475"/>
    </source>
</evidence>
<dbReference type="NCBIfam" id="NF038091">
    <property type="entry name" value="T4SS_VirB10"/>
    <property type="match status" value="1"/>
</dbReference>
<dbReference type="InterPro" id="IPR047695">
    <property type="entry name" value="T4SS_VirB10/PtlG"/>
</dbReference>
<keyword evidence="9" id="KW-0614">Plasmid</keyword>
<evidence type="ECO:0000256" key="1">
    <source>
        <dbReference type="ARBA" id="ARBA00004162"/>
    </source>
</evidence>
<geneLocation type="plasmid" evidence="9">
    <name>pa</name>
</geneLocation>
<dbReference type="InterPro" id="IPR005498">
    <property type="entry name" value="T4SS_VirB10/TraB/TrbI"/>
</dbReference>
<accession>Q9RP09</accession>
<evidence type="ECO:0000256" key="4">
    <source>
        <dbReference type="ARBA" id="ARBA00022692"/>
    </source>
</evidence>
<name>Q9RP09_RHIET</name>
<evidence type="ECO:0000256" key="5">
    <source>
        <dbReference type="ARBA" id="ARBA00022989"/>
    </source>
</evidence>
<dbReference type="NCBIfam" id="NF010429">
    <property type="entry name" value="PRK13855.1"/>
    <property type="match status" value="1"/>
</dbReference>
<evidence type="ECO:0000256" key="6">
    <source>
        <dbReference type="ARBA" id="ARBA00023136"/>
    </source>
</evidence>
<keyword evidence="4 8" id="KW-0812">Transmembrane</keyword>
<dbReference type="CDD" id="cd16429">
    <property type="entry name" value="VirB10"/>
    <property type="match status" value="1"/>
</dbReference>
<keyword evidence="3" id="KW-1003">Cell membrane</keyword>
<keyword evidence="5 8" id="KW-1133">Transmembrane helix</keyword>
<protein>
    <submittedName>
        <fullName evidence="9">VirB10</fullName>
    </submittedName>
</protein>
<reference evidence="9" key="1">
    <citation type="submission" date="1999-08" db="EMBL/GenBank/DDBJ databases">
        <title>Rhizobium etli carries vir gene homologs on a self transmissible plasmid.</title>
        <authorList>
            <person name="Bittinger M.A."/>
            <person name="Gross J."/>
            <person name="Widom J."/>
            <person name="Clardy J."/>
            <person name="Handelsman J."/>
        </authorList>
    </citation>
    <scope>NUCLEOTIDE SEQUENCE</scope>
    <source>
        <strain evidence="9">CE3</strain>
        <plasmid evidence="9">pa</plasmid>
    </source>
</reference>
<evidence type="ECO:0000256" key="2">
    <source>
        <dbReference type="ARBA" id="ARBA00010265"/>
    </source>
</evidence>
<evidence type="ECO:0000313" key="9">
    <source>
        <dbReference type="EMBL" id="AAD55069.1"/>
    </source>
</evidence>
<dbReference type="InterPro" id="IPR042217">
    <property type="entry name" value="T4SS_VirB10/TrbI"/>
</dbReference>
<feature type="compositionally biased region" description="Basic and acidic residues" evidence="7">
    <location>
        <begin position="148"/>
        <end position="168"/>
    </location>
</feature>
<keyword evidence="6 8" id="KW-0472">Membrane</keyword>
<feature type="transmembrane region" description="Helical" evidence="8">
    <location>
        <begin position="65"/>
        <end position="83"/>
    </location>
</feature>
<comment type="similarity">
    <text evidence="2">Belongs to the TrbI/VirB10 family.</text>
</comment>
<gene>
    <name evidence="9" type="primary">virB10</name>
</gene>
<evidence type="ECO:0000256" key="8">
    <source>
        <dbReference type="SAM" id="Phobius"/>
    </source>
</evidence>
<feature type="region of interest" description="Disordered" evidence="7">
    <location>
        <begin position="86"/>
        <end position="181"/>
    </location>
</feature>
<sequence length="399" mass="42718">MCLEYCLRSCWPKAGYGYGQAGCEARADGGERVIGDDQQPSHDIDAGGSLVSGTHHQRLSGPRKLIVAGLVLVLSLGLIWLGGRQKKADANPPPSPMISTNTQPFHPAPIEISPDAPPAERAVQLPAPEPARSEPQPAETPIFAYTGGDDRPGHGATGRQDDKDEERTPPNGEVSAGSDVSIRMKPTELQPSKATLLPHPDFMITQGTIIPCILQTAIDTNLAGYVKCVLPRDVRGTTNNVVLLDRGTTVVGEIQRGLQQGDARVFVLWDRAETPNHAMISLSSPGTDELGRSGLPGTVDNHFWQRFGGAMLLSVVQGAFQAASTYAGSSDGGTSFNSIQNNGEQTADTALKATINIPPTLRKNQGDTVSIFVARDLDFSDIYQLRVTGGATRYRQHRR</sequence>
<dbReference type="Pfam" id="PF03743">
    <property type="entry name" value="TrbI"/>
    <property type="match status" value="1"/>
</dbReference>